<comment type="caution">
    <text evidence="1">The sequence shown here is derived from an EMBL/GenBank/DDBJ whole genome shotgun (WGS) entry which is preliminary data.</text>
</comment>
<evidence type="ECO:0000313" key="2">
    <source>
        <dbReference type="Proteomes" id="UP000663850"/>
    </source>
</evidence>
<proteinExistence type="predicted"/>
<gene>
    <name evidence="1" type="ORF">RDB_LOCUS139457</name>
</gene>
<dbReference type="Proteomes" id="UP000663850">
    <property type="component" value="Unassembled WGS sequence"/>
</dbReference>
<name>A0A8H3DQ48_9AGAM</name>
<dbReference type="AlphaFoldDB" id="A0A8H3DQ48"/>
<sequence>MARLQPAVVRVADLIPPVVAVGLVLPGGGFNRQVCYELFQTALGAPNQTLAPHNLVAHGHMLVPGPTFASPLLRSLHG</sequence>
<protein>
    <submittedName>
        <fullName evidence="1">Uncharacterized protein</fullName>
    </submittedName>
</protein>
<accession>A0A8H3DQ48</accession>
<organism evidence="1 2">
    <name type="scientific">Rhizoctonia solani</name>
    <dbReference type="NCBI Taxonomy" id="456999"/>
    <lineage>
        <taxon>Eukaryota</taxon>
        <taxon>Fungi</taxon>
        <taxon>Dikarya</taxon>
        <taxon>Basidiomycota</taxon>
        <taxon>Agaricomycotina</taxon>
        <taxon>Agaricomycetes</taxon>
        <taxon>Cantharellales</taxon>
        <taxon>Ceratobasidiaceae</taxon>
        <taxon>Rhizoctonia</taxon>
    </lineage>
</organism>
<dbReference type="EMBL" id="CAJMWZ010007328">
    <property type="protein sequence ID" value="CAE6535595.1"/>
    <property type="molecule type" value="Genomic_DNA"/>
</dbReference>
<reference evidence="1" key="1">
    <citation type="submission" date="2021-01" db="EMBL/GenBank/DDBJ databases">
        <authorList>
            <person name="Kaushik A."/>
        </authorList>
    </citation>
    <scope>NUCLEOTIDE SEQUENCE</scope>
    <source>
        <strain evidence="1">Type strain: AG8-Rh-89/</strain>
    </source>
</reference>
<evidence type="ECO:0000313" key="1">
    <source>
        <dbReference type="EMBL" id="CAE6535595.1"/>
    </source>
</evidence>